<evidence type="ECO:0000313" key="1">
    <source>
        <dbReference type="EMBL" id="KTB59604.1"/>
    </source>
</evidence>
<dbReference type="EMBL" id="LKEF01000044">
    <property type="protein sequence ID" value="KTB59604.1"/>
    <property type="molecule type" value="Genomic_DNA"/>
</dbReference>
<proteinExistence type="predicted"/>
<reference evidence="1 2" key="1">
    <citation type="submission" date="2015-09" db="EMBL/GenBank/DDBJ databases">
        <title>Genome sequence of ICMP 11288.</title>
        <authorList>
            <person name="Visnovsky S."/>
            <person name="Lu A."/>
            <person name="Panda P."/>
            <person name="Pitman A."/>
        </authorList>
    </citation>
    <scope>NUCLEOTIDE SEQUENCE [LARGE SCALE GENOMIC DNA]</scope>
    <source>
        <strain evidence="1 2">ICMP 11288</strain>
    </source>
</reference>
<protein>
    <submittedName>
        <fullName evidence="1">Uncharacterized protein</fullName>
    </submittedName>
</protein>
<comment type="caution">
    <text evidence="1">The sequence shown here is derived from an EMBL/GenBank/DDBJ whole genome shotgun (WGS) entry which is preliminary data.</text>
</comment>
<sequence>MRWAGDNGDPNNLLTAQFSCAAVKSAANFARRCNQGLDRLITVLAHVGAIFSTESANGCQSSQVEIGQEQVLK</sequence>
<accession>A0A0W0HFG8</accession>
<evidence type="ECO:0000313" key="2">
    <source>
        <dbReference type="Proteomes" id="UP000054197"/>
    </source>
</evidence>
<organism evidence="1 2">
    <name type="scientific">Pseudomonas fluorescens ICMP 11288</name>
    <dbReference type="NCBI Taxonomy" id="1198309"/>
    <lineage>
        <taxon>Bacteria</taxon>
        <taxon>Pseudomonadati</taxon>
        <taxon>Pseudomonadota</taxon>
        <taxon>Gammaproteobacteria</taxon>
        <taxon>Pseudomonadales</taxon>
        <taxon>Pseudomonadaceae</taxon>
        <taxon>Pseudomonas</taxon>
    </lineage>
</organism>
<gene>
    <name evidence="1" type="ORF">AO063_03235</name>
</gene>
<dbReference type="AlphaFoldDB" id="A0A0W0HFG8"/>
<name>A0A0W0HFG8_PSEFL</name>
<dbReference type="Proteomes" id="UP000054197">
    <property type="component" value="Unassembled WGS sequence"/>
</dbReference>